<dbReference type="Proteomes" id="UP000813461">
    <property type="component" value="Unassembled WGS sequence"/>
</dbReference>
<dbReference type="GO" id="GO:0005634">
    <property type="term" value="C:nucleus"/>
    <property type="evidence" value="ECO:0007669"/>
    <property type="project" value="UniProtKB-SubCell"/>
</dbReference>
<dbReference type="GO" id="GO:0000977">
    <property type="term" value="F:RNA polymerase II transcription regulatory region sequence-specific DNA binding"/>
    <property type="evidence" value="ECO:0007669"/>
    <property type="project" value="TreeGrafter"/>
</dbReference>
<evidence type="ECO:0000313" key="8">
    <source>
        <dbReference type="EMBL" id="KAH7072562.1"/>
    </source>
</evidence>
<dbReference type="PROSITE" id="PS50217">
    <property type="entry name" value="BZIP"/>
    <property type="match status" value="1"/>
</dbReference>
<feature type="compositionally biased region" description="Low complexity" evidence="6">
    <location>
        <begin position="93"/>
        <end position="102"/>
    </location>
</feature>
<comment type="subcellular location">
    <subcellularLocation>
        <location evidence="1">Nucleus</location>
    </subcellularLocation>
</comment>
<dbReference type="SMART" id="SM00338">
    <property type="entry name" value="BRLZ"/>
    <property type="match status" value="1"/>
</dbReference>
<feature type="compositionally biased region" description="Basic and acidic residues" evidence="6">
    <location>
        <begin position="276"/>
        <end position="285"/>
    </location>
</feature>
<dbReference type="AlphaFoldDB" id="A0A8K0VTS0"/>
<keyword evidence="5" id="KW-0539">Nucleus</keyword>
<dbReference type="Gene3D" id="1.20.5.170">
    <property type="match status" value="1"/>
</dbReference>
<evidence type="ECO:0000313" key="9">
    <source>
        <dbReference type="Proteomes" id="UP000813461"/>
    </source>
</evidence>
<keyword evidence="3" id="KW-0238">DNA-binding</keyword>
<gene>
    <name evidence="8" type="ORF">FB567DRAFT_633444</name>
</gene>
<accession>A0A8K0VTS0</accession>
<dbReference type="EMBL" id="JAGMVJ010000023">
    <property type="protein sequence ID" value="KAH7072562.1"/>
    <property type="molecule type" value="Genomic_DNA"/>
</dbReference>
<evidence type="ECO:0000256" key="1">
    <source>
        <dbReference type="ARBA" id="ARBA00004123"/>
    </source>
</evidence>
<dbReference type="SUPFAM" id="SSF57959">
    <property type="entry name" value="Leucine zipper domain"/>
    <property type="match status" value="1"/>
</dbReference>
<dbReference type="OrthoDB" id="2257100at2759"/>
<sequence>MRAAHLVLLQAALPSRDREPISCIKPQASPPTAPFLLHTKASRLTPRVGRLLFASISLDEFLDFTSGYEDPPFTIPLWNIPPPPCVPLQARPSSSSGNHSNSAQEPDVYGSRSINWDFTLYPTADTSGLFSEQTSLSEPNSLPLSSSSSTALASNLTSPDLSLNDTPDWASLGNDSQGLMGGLAGGLNLYTMPQEQLNILAMSTVAHAADSSTPMVKDHSSSGSGSSPEQSAARHHSSRTSPLAPESSKIEKRKANTMAARRYRQKRVDQMSSLESELKDVKSERDDLKVRCARLEGEVETLRALLQARK</sequence>
<evidence type="ECO:0000256" key="3">
    <source>
        <dbReference type="ARBA" id="ARBA00023125"/>
    </source>
</evidence>
<dbReference type="InterPro" id="IPR046347">
    <property type="entry name" value="bZIP_sf"/>
</dbReference>
<name>A0A8K0VTS0_9PLEO</name>
<feature type="domain" description="BZIP" evidence="7">
    <location>
        <begin position="246"/>
        <end position="309"/>
    </location>
</feature>
<feature type="region of interest" description="Disordered" evidence="6">
    <location>
        <begin position="210"/>
        <end position="285"/>
    </location>
</feature>
<feature type="region of interest" description="Disordered" evidence="6">
    <location>
        <begin position="86"/>
        <end position="108"/>
    </location>
</feature>
<protein>
    <recommendedName>
        <fullName evidence="7">BZIP domain-containing protein</fullName>
    </recommendedName>
</protein>
<dbReference type="PANTHER" id="PTHR13044:SF38">
    <property type="entry name" value="BZIP DOMAIN-CONTAINING PROTEIN"/>
    <property type="match status" value="1"/>
</dbReference>
<feature type="region of interest" description="Disordered" evidence="6">
    <location>
        <begin position="131"/>
        <end position="159"/>
    </location>
</feature>
<evidence type="ECO:0000259" key="7">
    <source>
        <dbReference type="PROSITE" id="PS50217"/>
    </source>
</evidence>
<dbReference type="InterPro" id="IPR004827">
    <property type="entry name" value="bZIP"/>
</dbReference>
<feature type="compositionally biased region" description="Low complexity" evidence="6">
    <location>
        <begin position="135"/>
        <end position="158"/>
    </location>
</feature>
<keyword evidence="4" id="KW-0804">Transcription</keyword>
<reference evidence="8" key="1">
    <citation type="journal article" date="2021" name="Nat. Commun.">
        <title>Genetic determinants of endophytism in the Arabidopsis root mycobiome.</title>
        <authorList>
            <person name="Mesny F."/>
            <person name="Miyauchi S."/>
            <person name="Thiergart T."/>
            <person name="Pickel B."/>
            <person name="Atanasova L."/>
            <person name="Karlsson M."/>
            <person name="Huettel B."/>
            <person name="Barry K.W."/>
            <person name="Haridas S."/>
            <person name="Chen C."/>
            <person name="Bauer D."/>
            <person name="Andreopoulos W."/>
            <person name="Pangilinan J."/>
            <person name="LaButti K."/>
            <person name="Riley R."/>
            <person name="Lipzen A."/>
            <person name="Clum A."/>
            <person name="Drula E."/>
            <person name="Henrissat B."/>
            <person name="Kohler A."/>
            <person name="Grigoriev I.V."/>
            <person name="Martin F.M."/>
            <person name="Hacquard S."/>
        </authorList>
    </citation>
    <scope>NUCLEOTIDE SEQUENCE</scope>
    <source>
        <strain evidence="8">MPI-SDFR-AT-0120</strain>
    </source>
</reference>
<dbReference type="PANTHER" id="PTHR13044">
    <property type="entry name" value="ACTIVATING TRANSCRIPTION FACTOR ATF 4/5"/>
    <property type="match status" value="1"/>
</dbReference>
<evidence type="ECO:0000256" key="2">
    <source>
        <dbReference type="ARBA" id="ARBA00023015"/>
    </source>
</evidence>
<dbReference type="Pfam" id="PF07716">
    <property type="entry name" value="bZIP_2"/>
    <property type="match status" value="1"/>
</dbReference>
<keyword evidence="2" id="KW-0805">Transcription regulation</keyword>
<dbReference type="CDD" id="cd12193">
    <property type="entry name" value="bZIP_GCN4"/>
    <property type="match status" value="1"/>
</dbReference>
<proteinExistence type="predicted"/>
<evidence type="ECO:0000256" key="4">
    <source>
        <dbReference type="ARBA" id="ARBA00023163"/>
    </source>
</evidence>
<keyword evidence="9" id="KW-1185">Reference proteome</keyword>
<dbReference type="PROSITE" id="PS00036">
    <property type="entry name" value="BZIP_BASIC"/>
    <property type="match status" value="1"/>
</dbReference>
<evidence type="ECO:0000256" key="5">
    <source>
        <dbReference type="ARBA" id="ARBA00023242"/>
    </source>
</evidence>
<organism evidence="8 9">
    <name type="scientific">Paraphoma chrysanthemicola</name>
    <dbReference type="NCBI Taxonomy" id="798071"/>
    <lineage>
        <taxon>Eukaryota</taxon>
        <taxon>Fungi</taxon>
        <taxon>Dikarya</taxon>
        <taxon>Ascomycota</taxon>
        <taxon>Pezizomycotina</taxon>
        <taxon>Dothideomycetes</taxon>
        <taxon>Pleosporomycetidae</taxon>
        <taxon>Pleosporales</taxon>
        <taxon>Pleosporineae</taxon>
        <taxon>Phaeosphaeriaceae</taxon>
        <taxon>Paraphoma</taxon>
    </lineage>
</organism>
<dbReference type="GO" id="GO:0001228">
    <property type="term" value="F:DNA-binding transcription activator activity, RNA polymerase II-specific"/>
    <property type="evidence" value="ECO:0007669"/>
    <property type="project" value="TreeGrafter"/>
</dbReference>
<evidence type="ECO:0000256" key="6">
    <source>
        <dbReference type="SAM" id="MobiDB-lite"/>
    </source>
</evidence>
<comment type="caution">
    <text evidence="8">The sequence shown here is derived from an EMBL/GenBank/DDBJ whole genome shotgun (WGS) entry which is preliminary data.</text>
</comment>